<evidence type="ECO:0000313" key="3">
    <source>
        <dbReference type="Proteomes" id="UP000478052"/>
    </source>
</evidence>
<name>A0A6G0W382_APHCR</name>
<accession>A0A6G0W382</accession>
<evidence type="ECO:0000313" key="2">
    <source>
        <dbReference type="EMBL" id="KAF0721365.1"/>
    </source>
</evidence>
<protein>
    <recommendedName>
        <fullName evidence="1">DUF4371 domain-containing protein</fullName>
    </recommendedName>
</protein>
<dbReference type="InterPro" id="IPR012337">
    <property type="entry name" value="RNaseH-like_sf"/>
</dbReference>
<dbReference type="PANTHER" id="PTHR45749">
    <property type="match status" value="1"/>
</dbReference>
<dbReference type="EMBL" id="VUJU01009211">
    <property type="protein sequence ID" value="KAF0721365.1"/>
    <property type="molecule type" value="Genomic_DNA"/>
</dbReference>
<organism evidence="2 3">
    <name type="scientific">Aphis craccivora</name>
    <name type="common">Cowpea aphid</name>
    <dbReference type="NCBI Taxonomy" id="307492"/>
    <lineage>
        <taxon>Eukaryota</taxon>
        <taxon>Metazoa</taxon>
        <taxon>Ecdysozoa</taxon>
        <taxon>Arthropoda</taxon>
        <taxon>Hexapoda</taxon>
        <taxon>Insecta</taxon>
        <taxon>Pterygota</taxon>
        <taxon>Neoptera</taxon>
        <taxon>Paraneoptera</taxon>
        <taxon>Hemiptera</taxon>
        <taxon>Sternorrhyncha</taxon>
        <taxon>Aphidomorpha</taxon>
        <taxon>Aphidoidea</taxon>
        <taxon>Aphididae</taxon>
        <taxon>Aphidini</taxon>
        <taxon>Aphis</taxon>
        <taxon>Aphis</taxon>
    </lineage>
</organism>
<reference evidence="2 3" key="1">
    <citation type="submission" date="2019-08" db="EMBL/GenBank/DDBJ databases">
        <title>Whole genome of Aphis craccivora.</title>
        <authorList>
            <person name="Voronova N.V."/>
            <person name="Shulinski R.S."/>
            <person name="Bandarenka Y.V."/>
            <person name="Zhorov D.G."/>
            <person name="Warner D."/>
        </authorList>
    </citation>
    <scope>NUCLEOTIDE SEQUENCE [LARGE SCALE GENOMIC DNA]</scope>
    <source>
        <strain evidence="2">180601</strain>
        <tissue evidence="2">Whole Body</tissue>
    </source>
</reference>
<keyword evidence="3" id="KW-1185">Reference proteome</keyword>
<comment type="caution">
    <text evidence="2">The sequence shown here is derived from an EMBL/GenBank/DDBJ whole genome shotgun (WGS) entry which is preliminary data.</text>
</comment>
<dbReference type="OrthoDB" id="6619842at2759"/>
<feature type="domain" description="DUF4371" evidence="1">
    <location>
        <begin position="347"/>
        <end position="458"/>
    </location>
</feature>
<sequence length="882" mass="100677">MDKSRIKGGAEKARLKRIIKLKAAANDPKQKKLCFANSFSHEVDISNKTEIASAIVVAENANHITNKSTDILNNYIEIKDINESHKYFGSSDDIHNTVETTEIKIDLNDDVKSSNTFERSDTNILDILSPNFAKPKINELKIFFQIHPVQPYHDVQFNPLIAYFRSNGNTKQKREWLSYDAKTNLFYCTFCLAFAKNCNSFSLGCKISTKTIYARIREHELTMDHGNCVEAYLLQANEKDIHKRFTSEKQIEIRRKRAVLERIIETVKLIGKRGLSYRGAKNAEAAYTLNNSSLDHGNFLEMLILISKFDPLLKHHIDDAVMKSEKVRNKCNSGSASVGRPGSLLTMLSKTTADYIIESIGHLIRKTIVDDINKALFFTIQIDSTQDVNVHDQLCVIIRYVTDSVNERLLAFIRCTSGTGQDLCLLVCKLLENSGIDIKKCIGSSTDGASNMRGEYKGFSAWLKKEVPEALHVWCHAHVLNLVMTDVTKICVEGITFFGLLNVIAVFVRESYLRMNKWETTSKYKFISVIGETRWWAKDRCVSKVFGAFNNPAESLYVDIVETLDEIYCTQKFSSDVRFKAKMYLDSILKYETIIMSQIFLPLFTSTTPLSLYLQTKGLNIFNAFKMVKQTLSTLKMQSRDFEIILNATNQFIDWANISLKSRGLDYYVSRSFLNNRIKKKKIMAGESSHTNQITNAQDNFRINTFNVIYDQVTNSLNERFTAHEQLFKSIGIIDPSNFVAITKLSHLEIANNLSYLVSMLKKFDANITVGTLTDELKDFAAKWPKIKDIVNENENDEHKLDEDENEEEDFALDLIEVNETKSIQSISNNCTEKLRNSLCQDKLDTFLLMNIEKDILANVKNDEIIQLITEKSDFLKKNLVG</sequence>
<proteinExistence type="predicted"/>
<dbReference type="SUPFAM" id="SSF53098">
    <property type="entry name" value="Ribonuclease H-like"/>
    <property type="match status" value="1"/>
</dbReference>
<dbReference type="Pfam" id="PF14291">
    <property type="entry name" value="DUF4371"/>
    <property type="match status" value="1"/>
</dbReference>
<dbReference type="PANTHER" id="PTHR45749:SF21">
    <property type="entry name" value="DUF4371 DOMAIN-CONTAINING PROTEIN"/>
    <property type="match status" value="1"/>
</dbReference>
<gene>
    <name evidence="2" type="ORF">FWK35_00034869</name>
</gene>
<evidence type="ECO:0000259" key="1">
    <source>
        <dbReference type="Pfam" id="PF14291"/>
    </source>
</evidence>
<dbReference type="Proteomes" id="UP000478052">
    <property type="component" value="Unassembled WGS sequence"/>
</dbReference>
<dbReference type="AlphaFoldDB" id="A0A6G0W382"/>
<dbReference type="InterPro" id="IPR025398">
    <property type="entry name" value="DUF4371"/>
</dbReference>